<accession>A0A382AFY9</accession>
<gene>
    <name evidence="1" type="ORF">METZ01_LOCUS152751</name>
</gene>
<sequence>MSEAAMRSVALRGSVSTKGRPWDLKFCMYLAENNNLHSPEGLIPSLQAYIYRRYSWLRTTKSLRIKNLKNFVPKTPYDE</sequence>
<dbReference type="AlphaFoldDB" id="A0A382AFY9"/>
<dbReference type="EMBL" id="UINC01025042">
    <property type="protein sequence ID" value="SVA99897.1"/>
    <property type="molecule type" value="Genomic_DNA"/>
</dbReference>
<evidence type="ECO:0000313" key="1">
    <source>
        <dbReference type="EMBL" id="SVA99897.1"/>
    </source>
</evidence>
<protein>
    <submittedName>
        <fullName evidence="1">Uncharacterized protein</fullName>
    </submittedName>
</protein>
<reference evidence="1" key="1">
    <citation type="submission" date="2018-05" db="EMBL/GenBank/DDBJ databases">
        <authorList>
            <person name="Lanie J.A."/>
            <person name="Ng W.-L."/>
            <person name="Kazmierczak K.M."/>
            <person name="Andrzejewski T.M."/>
            <person name="Davidsen T.M."/>
            <person name="Wayne K.J."/>
            <person name="Tettelin H."/>
            <person name="Glass J.I."/>
            <person name="Rusch D."/>
            <person name="Podicherti R."/>
            <person name="Tsui H.-C.T."/>
            <person name="Winkler M.E."/>
        </authorList>
    </citation>
    <scope>NUCLEOTIDE SEQUENCE</scope>
</reference>
<organism evidence="1">
    <name type="scientific">marine metagenome</name>
    <dbReference type="NCBI Taxonomy" id="408172"/>
    <lineage>
        <taxon>unclassified sequences</taxon>
        <taxon>metagenomes</taxon>
        <taxon>ecological metagenomes</taxon>
    </lineage>
</organism>
<proteinExistence type="predicted"/>
<name>A0A382AFY9_9ZZZZ</name>